<dbReference type="GO" id="GO:0008115">
    <property type="term" value="F:sarcosine oxidase activity"/>
    <property type="evidence" value="ECO:0007669"/>
    <property type="project" value="UniProtKB-EC"/>
</dbReference>
<feature type="compositionally biased region" description="Low complexity" evidence="1">
    <location>
        <begin position="120"/>
        <end position="137"/>
    </location>
</feature>
<dbReference type="InterPro" id="IPR006279">
    <property type="entry name" value="SoxD"/>
</dbReference>
<dbReference type="Gene3D" id="3.30.2270.10">
    <property type="entry name" value="Folate-binding superfamily"/>
    <property type="match status" value="1"/>
</dbReference>
<evidence type="ECO:0000313" key="3">
    <source>
        <dbReference type="Proteomes" id="UP001549307"/>
    </source>
</evidence>
<sequence length="143" mass="15503">MLLISCPNCGPRDETEFHYGGQAHVAYPESPNDLSDREWAEYLFYRENTKGTFAERWVHSTGCRQWFNMLRDTVSYEIHSIYGMGQPRPELKAGAGTSAGTKSEPTQPGEFTQAGDFGQAGEPGLAPGAAAPTATTPISSEGV</sequence>
<evidence type="ECO:0000313" key="2">
    <source>
        <dbReference type="EMBL" id="MET4542568.1"/>
    </source>
</evidence>
<gene>
    <name evidence="2" type="ORF">ABIE37_004380</name>
</gene>
<name>A0ABV2PCR1_9MICC</name>
<dbReference type="Proteomes" id="UP001549307">
    <property type="component" value="Unassembled WGS sequence"/>
</dbReference>
<proteinExistence type="predicted"/>
<feature type="region of interest" description="Disordered" evidence="1">
    <location>
        <begin position="86"/>
        <end position="143"/>
    </location>
</feature>
<dbReference type="RefSeq" id="WP_354232869.1">
    <property type="nucleotide sequence ID" value="NZ_JBEPSN010000015.1"/>
</dbReference>
<accession>A0ABV2PCR1</accession>
<keyword evidence="3" id="KW-1185">Reference proteome</keyword>
<dbReference type="GeneID" id="92755305"/>
<organism evidence="2 3">
    <name type="scientific">Arthrobacter bambusae</name>
    <dbReference type="NCBI Taxonomy" id="1338426"/>
    <lineage>
        <taxon>Bacteria</taxon>
        <taxon>Bacillati</taxon>
        <taxon>Actinomycetota</taxon>
        <taxon>Actinomycetes</taxon>
        <taxon>Micrococcales</taxon>
        <taxon>Micrococcaceae</taxon>
        <taxon>Arthrobacter</taxon>
    </lineage>
</organism>
<comment type="caution">
    <text evidence="2">The sequence shown here is derived from an EMBL/GenBank/DDBJ whole genome shotgun (WGS) entry which is preliminary data.</text>
</comment>
<feature type="compositionally biased region" description="Polar residues" evidence="1">
    <location>
        <begin position="98"/>
        <end position="110"/>
    </location>
</feature>
<evidence type="ECO:0000256" key="1">
    <source>
        <dbReference type="SAM" id="MobiDB-lite"/>
    </source>
</evidence>
<dbReference type="Pfam" id="PF04267">
    <property type="entry name" value="SoxD"/>
    <property type="match status" value="1"/>
</dbReference>
<dbReference type="InterPro" id="IPR038561">
    <property type="entry name" value="SoxD_sf"/>
</dbReference>
<dbReference type="EMBL" id="JBEPSN010000015">
    <property type="protein sequence ID" value="MET4542568.1"/>
    <property type="molecule type" value="Genomic_DNA"/>
</dbReference>
<reference evidence="2 3" key="1">
    <citation type="submission" date="2024-06" db="EMBL/GenBank/DDBJ databases">
        <title>Sorghum-associated microbial communities from plants grown in Nebraska, USA.</title>
        <authorList>
            <person name="Schachtman D."/>
        </authorList>
    </citation>
    <scope>NUCLEOTIDE SEQUENCE [LARGE SCALE GENOMIC DNA]</scope>
    <source>
        <strain evidence="2 3">3552</strain>
    </source>
</reference>
<dbReference type="NCBIfam" id="TIGR01374">
    <property type="entry name" value="soxD"/>
    <property type="match status" value="1"/>
</dbReference>
<dbReference type="EC" id="1.5.3.1" evidence="2"/>
<keyword evidence="2" id="KW-0560">Oxidoreductase</keyword>
<protein>
    <submittedName>
        <fullName evidence="2">Sarcosine oxidase subunit delta</fullName>
        <ecNumber evidence="2">1.5.3.1</ecNumber>
    </submittedName>
</protein>